<evidence type="ECO:0000256" key="6">
    <source>
        <dbReference type="ARBA" id="ARBA00022840"/>
    </source>
</evidence>
<dbReference type="AlphaFoldDB" id="A0A1I7VIF1"/>
<dbReference type="InterPro" id="IPR014001">
    <property type="entry name" value="Helicase_ATP-bd"/>
</dbReference>
<evidence type="ECO:0000256" key="1">
    <source>
        <dbReference type="ARBA" id="ARBA00004123"/>
    </source>
</evidence>
<sequence length="517" mass="57894">MKKFKIPEIQHDSSGFTSPRRRKNEADRQIVNFAQMTQLQVDTQESRSDSGCITSACTSRINAFEEMENICEMYRNLRNISSFYDWQNQCLNDEHLISGTNMIISMGTGAGKTLVAEIVMLRETIFRRRSCILVVPYVAIAQEKVYSLSVFEDKLNVCVEEYAASKGRLPPIKRRKGESIYVATIEKANMLINSLIELDRIDEIGVVVVDELHMIGENTRGAIIEQGLIKFMQKGRTGQIIGLSATLSNVEQLSKFLSAAVFSTKFRPIKLVEKVKIDNSLYIVQPEGKLEFEMCLGENKLRNRDPDGLVPLLRDIVPKQSVLIFCPTKQNCESVCKAVSHLMPKNVRERKKTERLAAVKALKSEEDGKFSSLLELSIMRGVAYHHSGLTADERKIIEGAFQDGIINIICCTSTLAAGVNLPARRVIIKAPLVGKEPIRKAQYLQMIGRAGRAGYDDIGEAVTIVHSGYEESKFLDMISGPLPECNSSLNEPVMFSSFLLDLISLKISDFTISLFVY</sequence>
<keyword evidence="3" id="KW-0227">DNA damage</keyword>
<name>A0A1I7VIF1_LOALO</name>
<organism evidence="12 13">
    <name type="scientific">Loa loa</name>
    <name type="common">Eye worm</name>
    <name type="synonym">Filaria loa</name>
    <dbReference type="NCBI Taxonomy" id="7209"/>
    <lineage>
        <taxon>Eukaryota</taxon>
        <taxon>Metazoa</taxon>
        <taxon>Ecdysozoa</taxon>
        <taxon>Nematoda</taxon>
        <taxon>Chromadorea</taxon>
        <taxon>Rhabditida</taxon>
        <taxon>Spirurina</taxon>
        <taxon>Spiruromorpha</taxon>
        <taxon>Filarioidea</taxon>
        <taxon>Onchocercidae</taxon>
        <taxon>Loa</taxon>
    </lineage>
</organism>
<dbReference type="SMART" id="SM00490">
    <property type="entry name" value="HELICc"/>
    <property type="match status" value="1"/>
</dbReference>
<dbReference type="PANTHER" id="PTHR47961">
    <property type="entry name" value="DNA POLYMERASE THETA, PUTATIVE (AFU_ORTHOLOGUE AFUA_1G05260)-RELATED"/>
    <property type="match status" value="1"/>
</dbReference>
<evidence type="ECO:0000259" key="11">
    <source>
        <dbReference type="PROSITE" id="PS51194"/>
    </source>
</evidence>
<protein>
    <submittedName>
        <fullName evidence="13">Type III restriction enzyme</fullName>
    </submittedName>
</protein>
<dbReference type="InParanoid" id="A0A1I7VIF1"/>
<dbReference type="Pfam" id="PF00270">
    <property type="entry name" value="DEAD"/>
    <property type="match status" value="1"/>
</dbReference>
<feature type="domain" description="Helicase C-terminal" evidence="11">
    <location>
        <begin position="308"/>
        <end position="506"/>
    </location>
</feature>
<dbReference type="STRING" id="7209.A0A1I7VIF1"/>
<keyword evidence="4" id="KW-0378">Hydrolase</keyword>
<dbReference type="GO" id="GO:0016787">
    <property type="term" value="F:hydrolase activity"/>
    <property type="evidence" value="ECO:0007669"/>
    <property type="project" value="UniProtKB-KW"/>
</dbReference>
<keyword evidence="5" id="KW-0347">Helicase</keyword>
<evidence type="ECO:0000259" key="10">
    <source>
        <dbReference type="PROSITE" id="PS51192"/>
    </source>
</evidence>
<dbReference type="PROSITE" id="PS51194">
    <property type="entry name" value="HELICASE_CTER"/>
    <property type="match status" value="1"/>
</dbReference>
<evidence type="ECO:0000256" key="7">
    <source>
        <dbReference type="ARBA" id="ARBA00023204"/>
    </source>
</evidence>
<keyword evidence="12" id="KW-1185">Reference proteome</keyword>
<evidence type="ECO:0000256" key="5">
    <source>
        <dbReference type="ARBA" id="ARBA00022806"/>
    </source>
</evidence>
<dbReference type="GO" id="GO:0005634">
    <property type="term" value="C:nucleus"/>
    <property type="evidence" value="ECO:0007669"/>
    <property type="project" value="UniProtKB-SubCell"/>
</dbReference>
<dbReference type="eggNOG" id="KOG0950">
    <property type="taxonomic scope" value="Eukaryota"/>
</dbReference>
<dbReference type="GO" id="GO:0005524">
    <property type="term" value="F:ATP binding"/>
    <property type="evidence" value="ECO:0007669"/>
    <property type="project" value="UniProtKB-KW"/>
</dbReference>
<dbReference type="Proteomes" id="UP000095285">
    <property type="component" value="Unassembled WGS sequence"/>
</dbReference>
<dbReference type="CDD" id="cd18026">
    <property type="entry name" value="DEXHc_POLQ-like"/>
    <property type="match status" value="1"/>
</dbReference>
<dbReference type="GO" id="GO:0004386">
    <property type="term" value="F:helicase activity"/>
    <property type="evidence" value="ECO:0007669"/>
    <property type="project" value="UniProtKB-KW"/>
</dbReference>
<keyword evidence="7" id="KW-0234">DNA repair</keyword>
<evidence type="ECO:0000256" key="3">
    <source>
        <dbReference type="ARBA" id="ARBA00022763"/>
    </source>
</evidence>
<keyword evidence="6" id="KW-0067">ATP-binding</keyword>
<keyword evidence="8" id="KW-0539">Nucleus</keyword>
<dbReference type="InterPro" id="IPR001650">
    <property type="entry name" value="Helicase_C-like"/>
</dbReference>
<dbReference type="SUPFAM" id="SSF52540">
    <property type="entry name" value="P-loop containing nucleoside triphosphate hydrolases"/>
    <property type="match status" value="1"/>
</dbReference>
<keyword evidence="2" id="KW-0547">Nucleotide-binding</keyword>
<evidence type="ECO:0000256" key="9">
    <source>
        <dbReference type="SAM" id="MobiDB-lite"/>
    </source>
</evidence>
<evidence type="ECO:0000256" key="4">
    <source>
        <dbReference type="ARBA" id="ARBA00022801"/>
    </source>
</evidence>
<feature type="domain" description="Helicase ATP-binding" evidence="10">
    <location>
        <begin position="93"/>
        <end position="265"/>
    </location>
</feature>
<dbReference type="GO" id="GO:0003676">
    <property type="term" value="F:nucleic acid binding"/>
    <property type="evidence" value="ECO:0007669"/>
    <property type="project" value="InterPro"/>
</dbReference>
<dbReference type="OrthoDB" id="2320933at2759"/>
<dbReference type="PROSITE" id="PS51192">
    <property type="entry name" value="HELICASE_ATP_BIND_1"/>
    <property type="match status" value="1"/>
</dbReference>
<reference evidence="12" key="1">
    <citation type="submission" date="2012-04" db="EMBL/GenBank/DDBJ databases">
        <title>The Genome Sequence of Loa loa.</title>
        <authorList>
            <consortium name="The Broad Institute Genome Sequencing Platform"/>
            <consortium name="Broad Institute Genome Sequencing Center for Infectious Disease"/>
            <person name="Nutman T.B."/>
            <person name="Fink D.L."/>
            <person name="Russ C."/>
            <person name="Young S."/>
            <person name="Zeng Q."/>
            <person name="Gargeya S."/>
            <person name="Alvarado L."/>
            <person name="Berlin A."/>
            <person name="Chapman S.B."/>
            <person name="Chen Z."/>
            <person name="Freedman E."/>
            <person name="Gellesch M."/>
            <person name="Goldberg J."/>
            <person name="Griggs A."/>
            <person name="Gujja S."/>
            <person name="Heilman E.R."/>
            <person name="Heiman D."/>
            <person name="Howarth C."/>
            <person name="Mehta T."/>
            <person name="Neiman D."/>
            <person name="Pearson M."/>
            <person name="Roberts A."/>
            <person name="Saif S."/>
            <person name="Shea T."/>
            <person name="Shenoy N."/>
            <person name="Sisk P."/>
            <person name="Stolte C."/>
            <person name="Sykes S."/>
            <person name="White J."/>
            <person name="Yandava C."/>
            <person name="Haas B."/>
            <person name="Henn M.R."/>
            <person name="Nusbaum C."/>
            <person name="Birren B."/>
        </authorList>
    </citation>
    <scope>NUCLEOTIDE SEQUENCE [LARGE SCALE GENOMIC DNA]</scope>
</reference>
<dbReference type="InterPro" id="IPR027417">
    <property type="entry name" value="P-loop_NTPase"/>
</dbReference>
<evidence type="ECO:0000313" key="13">
    <source>
        <dbReference type="WBParaSite" id="EN70_2896"/>
    </source>
</evidence>
<dbReference type="Gene3D" id="3.40.50.300">
    <property type="entry name" value="P-loop containing nucleotide triphosphate hydrolases"/>
    <property type="match status" value="2"/>
</dbReference>
<evidence type="ECO:0000256" key="2">
    <source>
        <dbReference type="ARBA" id="ARBA00022741"/>
    </source>
</evidence>
<comment type="subcellular location">
    <subcellularLocation>
        <location evidence="1">Nucleus</location>
    </subcellularLocation>
</comment>
<dbReference type="Pfam" id="PF00271">
    <property type="entry name" value="Helicase_C"/>
    <property type="match status" value="1"/>
</dbReference>
<feature type="region of interest" description="Disordered" evidence="9">
    <location>
        <begin position="1"/>
        <end position="24"/>
    </location>
</feature>
<gene>
    <name evidence="13" type="primary">LOAG_18218</name>
</gene>
<dbReference type="GO" id="GO:0006281">
    <property type="term" value="P:DNA repair"/>
    <property type="evidence" value="ECO:0007669"/>
    <property type="project" value="UniProtKB-KW"/>
</dbReference>
<evidence type="ECO:0000256" key="8">
    <source>
        <dbReference type="ARBA" id="ARBA00023242"/>
    </source>
</evidence>
<dbReference type="SMART" id="SM00487">
    <property type="entry name" value="DEXDc"/>
    <property type="match status" value="1"/>
</dbReference>
<dbReference type="WBParaSite" id="EN70_2896">
    <property type="protein sequence ID" value="EN70_2896"/>
    <property type="gene ID" value="EN70_2896"/>
</dbReference>
<dbReference type="InterPro" id="IPR050474">
    <property type="entry name" value="Hel308_SKI2-like"/>
</dbReference>
<accession>A0A1I7VIF1</accession>
<dbReference type="InterPro" id="IPR011545">
    <property type="entry name" value="DEAD/DEAH_box_helicase_dom"/>
</dbReference>
<dbReference type="PANTHER" id="PTHR47961:SF12">
    <property type="entry name" value="HELICASE POLQ-LIKE"/>
    <property type="match status" value="1"/>
</dbReference>
<dbReference type="FunFam" id="3.40.50.300:FF:000813">
    <property type="entry name" value="helicase POLQ-like isoform X1"/>
    <property type="match status" value="1"/>
</dbReference>
<proteinExistence type="predicted"/>
<dbReference type="CDD" id="cd18795">
    <property type="entry name" value="SF2_C_Ski2"/>
    <property type="match status" value="1"/>
</dbReference>
<reference evidence="13" key="2">
    <citation type="submission" date="2016-11" db="UniProtKB">
        <authorList>
            <consortium name="WormBaseParasite"/>
        </authorList>
    </citation>
    <scope>IDENTIFICATION</scope>
</reference>
<feature type="compositionally biased region" description="Basic and acidic residues" evidence="9">
    <location>
        <begin position="1"/>
        <end position="11"/>
    </location>
</feature>
<evidence type="ECO:0000313" key="12">
    <source>
        <dbReference type="Proteomes" id="UP000095285"/>
    </source>
</evidence>